<reference evidence="1" key="1">
    <citation type="submission" date="2021-01" db="EMBL/GenBank/DDBJ databases">
        <authorList>
            <person name="Corre E."/>
            <person name="Pelletier E."/>
            <person name="Niang G."/>
            <person name="Scheremetjew M."/>
            <person name="Finn R."/>
            <person name="Kale V."/>
            <person name="Holt S."/>
            <person name="Cochrane G."/>
            <person name="Meng A."/>
            <person name="Brown T."/>
            <person name="Cohen L."/>
        </authorList>
    </citation>
    <scope>NUCLEOTIDE SEQUENCE</scope>
    <source>
        <strain evidence="1">GSO104</strain>
    </source>
</reference>
<dbReference type="InterPro" id="IPR050600">
    <property type="entry name" value="SETD3_SETD6_MTase"/>
</dbReference>
<dbReference type="InterPro" id="IPR046341">
    <property type="entry name" value="SET_dom_sf"/>
</dbReference>
<dbReference type="AlphaFoldDB" id="A0A6S8YMH4"/>
<dbReference type="GO" id="GO:0016279">
    <property type="term" value="F:protein-lysine N-methyltransferase activity"/>
    <property type="evidence" value="ECO:0007669"/>
    <property type="project" value="TreeGrafter"/>
</dbReference>
<dbReference type="EMBL" id="HBNS01061798">
    <property type="protein sequence ID" value="CAE4670011.1"/>
    <property type="molecule type" value="Transcribed_RNA"/>
</dbReference>
<gene>
    <name evidence="1" type="ORF">DBRI00130_LOCUS44574</name>
</gene>
<dbReference type="Gene3D" id="3.90.1410.10">
    <property type="entry name" value="set domain protein methyltransferase, domain 1"/>
    <property type="match status" value="1"/>
</dbReference>
<evidence type="ECO:0008006" key="2">
    <source>
        <dbReference type="Google" id="ProtNLM"/>
    </source>
</evidence>
<proteinExistence type="predicted"/>
<dbReference type="PANTHER" id="PTHR13271">
    <property type="entry name" value="UNCHARACTERIZED PUTATIVE METHYLTRANSFERASE"/>
    <property type="match status" value="1"/>
</dbReference>
<dbReference type="SUPFAM" id="SSF82199">
    <property type="entry name" value="SET domain"/>
    <property type="match status" value="1"/>
</dbReference>
<organism evidence="1">
    <name type="scientific">Ditylum brightwellii</name>
    <dbReference type="NCBI Taxonomy" id="49249"/>
    <lineage>
        <taxon>Eukaryota</taxon>
        <taxon>Sar</taxon>
        <taxon>Stramenopiles</taxon>
        <taxon>Ochrophyta</taxon>
        <taxon>Bacillariophyta</taxon>
        <taxon>Mediophyceae</taxon>
        <taxon>Lithodesmiophycidae</taxon>
        <taxon>Lithodesmiales</taxon>
        <taxon>Lithodesmiaceae</taxon>
        <taxon>Ditylum</taxon>
    </lineage>
</organism>
<evidence type="ECO:0000313" key="1">
    <source>
        <dbReference type="EMBL" id="CAE4670011.1"/>
    </source>
</evidence>
<sequence>MEDDNNKRRRRSKRSSKKIDPWSVAIAASRANFLPDFRYSLTPMLDMFNHDSMATTRANVILASKNNDDDNNDQVKEEMLSLRVNRLYEAGEEVFISYGDLTNLDTLVDYGFVDKQNTQNKESIAVRMLRYPTTIATIDYDGQIDSGAIASLRQLFANDVEVDQAHARLRDEQENGVRNDVTVSPSTSTTTTMSLFARPISDRNEEEVFSLLASALDGDMDEARTGAKEASLPHINDELVVDYLTARANHLEKALKLIAKKYPEFGY</sequence>
<name>A0A6S8YMH4_9STRA</name>
<protein>
    <recommendedName>
        <fullName evidence="2">SET domain-containing protein</fullName>
    </recommendedName>
</protein>
<accession>A0A6S8YMH4</accession>
<dbReference type="PANTHER" id="PTHR13271:SF137">
    <property type="entry name" value="SET DOMAIN-CONTAINING PROTEIN"/>
    <property type="match status" value="1"/>
</dbReference>